<dbReference type="InterPro" id="IPR001164">
    <property type="entry name" value="ArfGAP_dom"/>
</dbReference>
<feature type="domain" description="Arf-GAP" evidence="7">
    <location>
        <begin position="7"/>
        <end position="125"/>
    </location>
</feature>
<evidence type="ECO:0000256" key="3">
    <source>
        <dbReference type="ARBA" id="ARBA00022771"/>
    </source>
</evidence>
<evidence type="ECO:0000313" key="8">
    <source>
        <dbReference type="EMBL" id="CAF1099191.1"/>
    </source>
</evidence>
<gene>
    <name evidence="9" type="ORF">OTI717_LOCUS13293</name>
    <name evidence="8" type="ORF">RFH988_LOCUS19219</name>
</gene>
<feature type="compositionally biased region" description="Low complexity" evidence="6">
    <location>
        <begin position="286"/>
        <end position="303"/>
    </location>
</feature>
<dbReference type="Proteomes" id="UP000663882">
    <property type="component" value="Unassembled WGS sequence"/>
</dbReference>
<dbReference type="SUPFAM" id="SSF57863">
    <property type="entry name" value="ArfGap/RecO-like zinc finger"/>
    <property type="match status" value="1"/>
</dbReference>
<dbReference type="PANTHER" id="PTHR46395">
    <property type="entry name" value="ADP-RIBOSYLATION FACTOR GTPASE-ACTIVATING PROTEIN 1"/>
    <property type="match status" value="1"/>
</dbReference>
<dbReference type="Pfam" id="PF01412">
    <property type="entry name" value="ArfGap"/>
    <property type="match status" value="1"/>
</dbReference>
<evidence type="ECO:0000259" key="7">
    <source>
        <dbReference type="PROSITE" id="PS50115"/>
    </source>
</evidence>
<dbReference type="GO" id="GO:0032012">
    <property type="term" value="P:regulation of ARF protein signal transduction"/>
    <property type="evidence" value="ECO:0007669"/>
    <property type="project" value="TreeGrafter"/>
</dbReference>
<dbReference type="Gene3D" id="1.10.220.150">
    <property type="entry name" value="Arf GTPase activating protein"/>
    <property type="match status" value="1"/>
</dbReference>
<accession>A0A814NVM8</accession>
<organism evidence="8 10">
    <name type="scientific">Rotaria sordida</name>
    <dbReference type="NCBI Taxonomy" id="392033"/>
    <lineage>
        <taxon>Eukaryota</taxon>
        <taxon>Metazoa</taxon>
        <taxon>Spiralia</taxon>
        <taxon>Gnathifera</taxon>
        <taxon>Rotifera</taxon>
        <taxon>Eurotatoria</taxon>
        <taxon>Bdelloidea</taxon>
        <taxon>Philodinida</taxon>
        <taxon>Philodinidae</taxon>
        <taxon>Rotaria</taxon>
    </lineage>
</organism>
<dbReference type="CDD" id="cd08830">
    <property type="entry name" value="ArfGap_ArfGap1"/>
    <property type="match status" value="1"/>
</dbReference>
<feature type="compositionally biased region" description="Polar residues" evidence="6">
    <location>
        <begin position="357"/>
        <end position="374"/>
    </location>
</feature>
<dbReference type="SMART" id="SM00105">
    <property type="entry name" value="ArfGap"/>
    <property type="match status" value="1"/>
</dbReference>
<dbReference type="OrthoDB" id="983479at2759"/>
<evidence type="ECO:0000256" key="6">
    <source>
        <dbReference type="SAM" id="MobiDB-lite"/>
    </source>
</evidence>
<evidence type="ECO:0000256" key="2">
    <source>
        <dbReference type="ARBA" id="ARBA00022723"/>
    </source>
</evidence>
<feature type="compositionally biased region" description="Polar residues" evidence="6">
    <location>
        <begin position="304"/>
        <end position="337"/>
    </location>
</feature>
<dbReference type="GO" id="GO:0005096">
    <property type="term" value="F:GTPase activator activity"/>
    <property type="evidence" value="ECO:0007669"/>
    <property type="project" value="UniProtKB-KW"/>
</dbReference>
<keyword evidence="2" id="KW-0479">Metal-binding</keyword>
<dbReference type="Proteomes" id="UP000663823">
    <property type="component" value="Unassembled WGS sequence"/>
</dbReference>
<sequence>MASSYAESVLKDLKLKDNNNICFECGALNPQWVSVSYGIFICLQCSGKHRGLGVHLSFVRSITMDKWKDIELEKMKVGGNRQAKEFFSNQLNYNFNTMNLQQRYDSRAAALYRDKINTEAHGKIWSINSSSVLNDTDKSSSEIKNSSLDWTEFKSSEQHDNEQEYPSDLESNNLKYRDFGNINSTVSSQHQSTNPNLLVSSISNMSINATKWANVTKDSILKFSKTATEKATELTSKVTEQVKDRSLITNVQSSVTNLASTMSRLSTKTWSDMQLLWSEKDYHSTNQNNSDNNDWSSSDQQSSTITYENNFTNQNISSDLSNHSNEQSKSNSNLPVYNHDQNFQSWFNDDVKMKSTNVNIPTSPSKKIDSTNISVPVKSKDKPIPNLIDFDDDDGGKSIDRN</sequence>
<keyword evidence="4" id="KW-0862">Zinc</keyword>
<dbReference type="EMBL" id="CAJOAX010001405">
    <property type="protein sequence ID" value="CAF3712741.1"/>
    <property type="molecule type" value="Genomic_DNA"/>
</dbReference>
<dbReference type="PRINTS" id="PR00405">
    <property type="entry name" value="REVINTRACTNG"/>
</dbReference>
<dbReference type="PANTHER" id="PTHR46395:SF1">
    <property type="entry name" value="ADP-RIBOSYLATION FACTOR GTPASE-ACTIVATING PROTEIN 1"/>
    <property type="match status" value="1"/>
</dbReference>
<comment type="caution">
    <text evidence="8">The sequence shown here is derived from an EMBL/GenBank/DDBJ whole genome shotgun (WGS) entry which is preliminary data.</text>
</comment>
<dbReference type="InterPro" id="IPR038508">
    <property type="entry name" value="ArfGAP_dom_sf"/>
</dbReference>
<feature type="region of interest" description="Disordered" evidence="6">
    <location>
        <begin position="283"/>
        <end position="337"/>
    </location>
</feature>
<keyword evidence="1" id="KW-0343">GTPase activation</keyword>
<dbReference type="AlphaFoldDB" id="A0A814NVM8"/>
<evidence type="ECO:0000256" key="1">
    <source>
        <dbReference type="ARBA" id="ARBA00022468"/>
    </source>
</evidence>
<reference evidence="8" key="1">
    <citation type="submission" date="2021-02" db="EMBL/GenBank/DDBJ databases">
        <authorList>
            <person name="Nowell W R."/>
        </authorList>
    </citation>
    <scope>NUCLEOTIDE SEQUENCE</scope>
</reference>
<keyword evidence="3 5" id="KW-0863">Zinc-finger</keyword>
<dbReference type="GO" id="GO:0030100">
    <property type="term" value="P:regulation of endocytosis"/>
    <property type="evidence" value="ECO:0007669"/>
    <property type="project" value="TreeGrafter"/>
</dbReference>
<dbReference type="FunFam" id="1.10.220.150:FF:000014">
    <property type="entry name" value="ADP-ribosylation factor GTPase-activating protein"/>
    <property type="match status" value="1"/>
</dbReference>
<dbReference type="GO" id="GO:0000139">
    <property type="term" value="C:Golgi membrane"/>
    <property type="evidence" value="ECO:0007669"/>
    <property type="project" value="TreeGrafter"/>
</dbReference>
<evidence type="ECO:0000313" key="10">
    <source>
        <dbReference type="Proteomes" id="UP000663882"/>
    </source>
</evidence>
<proteinExistence type="predicted"/>
<name>A0A814NVM8_9BILA</name>
<evidence type="ECO:0000313" key="9">
    <source>
        <dbReference type="EMBL" id="CAF3712741.1"/>
    </source>
</evidence>
<dbReference type="InterPro" id="IPR037278">
    <property type="entry name" value="ARFGAP/RecO"/>
</dbReference>
<feature type="region of interest" description="Disordered" evidence="6">
    <location>
        <begin position="357"/>
        <end position="402"/>
    </location>
</feature>
<dbReference type="PROSITE" id="PS50115">
    <property type="entry name" value="ARFGAP"/>
    <property type="match status" value="1"/>
</dbReference>
<dbReference type="EMBL" id="CAJNOO010001117">
    <property type="protein sequence ID" value="CAF1099191.1"/>
    <property type="molecule type" value="Genomic_DNA"/>
</dbReference>
<evidence type="ECO:0000256" key="5">
    <source>
        <dbReference type="PROSITE-ProRule" id="PRU00288"/>
    </source>
</evidence>
<protein>
    <recommendedName>
        <fullName evidence="7">Arf-GAP domain-containing protein</fullName>
    </recommendedName>
</protein>
<dbReference type="GO" id="GO:0008270">
    <property type="term" value="F:zinc ion binding"/>
    <property type="evidence" value="ECO:0007669"/>
    <property type="project" value="UniProtKB-KW"/>
</dbReference>
<evidence type="ECO:0000256" key="4">
    <source>
        <dbReference type="ARBA" id="ARBA00022833"/>
    </source>
</evidence>